<sequence length="141" mass="15355">MSISERDFNAVAAANPQKKPREAPFSLRLSFEEKALLRAVANGVPLGAYIKAKLFDEPLEKVRRRNTNPVRDHEALGRVLGALGKSRLSQNLNQIARAANMGALPVSPELEDELRQACADVEALRRELLRALGSLSDGGPS</sequence>
<organism evidence="2 3">
    <name type="scientific">Ruegeria pomeroyi</name>
    <dbReference type="NCBI Taxonomy" id="89184"/>
    <lineage>
        <taxon>Bacteria</taxon>
        <taxon>Pseudomonadati</taxon>
        <taxon>Pseudomonadota</taxon>
        <taxon>Alphaproteobacteria</taxon>
        <taxon>Rhodobacterales</taxon>
        <taxon>Roseobacteraceae</taxon>
        <taxon>Ruegeria</taxon>
    </lineage>
</organism>
<protein>
    <recommendedName>
        <fullName evidence="4">Bacterial mobilisation domain-containing protein</fullName>
    </recommendedName>
</protein>
<evidence type="ECO:0000313" key="3">
    <source>
        <dbReference type="Proteomes" id="UP000813672"/>
    </source>
</evidence>
<dbReference type="RefSeq" id="WP_234218664.1">
    <property type="nucleotide sequence ID" value="NZ_JAGQAF010000003.1"/>
</dbReference>
<gene>
    <name evidence="2" type="ORF">KBY27_05235</name>
</gene>
<evidence type="ECO:0000256" key="1">
    <source>
        <dbReference type="SAM" id="MobiDB-lite"/>
    </source>
</evidence>
<dbReference type="Proteomes" id="UP000813672">
    <property type="component" value="Unassembled WGS sequence"/>
</dbReference>
<feature type="region of interest" description="Disordered" evidence="1">
    <location>
        <begin position="1"/>
        <end position="21"/>
    </location>
</feature>
<comment type="caution">
    <text evidence="2">The sequence shown here is derived from an EMBL/GenBank/DDBJ whole genome shotgun (WGS) entry which is preliminary data.</text>
</comment>
<dbReference type="EMBL" id="JAGQAF010000003">
    <property type="protein sequence ID" value="MCE8536850.1"/>
    <property type="molecule type" value="Genomic_DNA"/>
</dbReference>
<evidence type="ECO:0008006" key="4">
    <source>
        <dbReference type="Google" id="ProtNLM"/>
    </source>
</evidence>
<reference evidence="2" key="1">
    <citation type="journal article" date="2021" name="Environ. Microbiol.">
        <title>Cryptic niche differentiation of novel sediment ecotypes of Rugeria pomeroyi correlates with nitrate respiration.</title>
        <authorList>
            <person name="Lin X."/>
            <person name="McNichol J."/>
            <person name="Chu X."/>
            <person name="Qian Y."/>
            <person name="Luo H."/>
        </authorList>
    </citation>
    <scope>NUCLEOTIDE SEQUENCE</scope>
    <source>
        <strain evidence="2">SZCCDBB064</strain>
    </source>
</reference>
<evidence type="ECO:0000313" key="2">
    <source>
        <dbReference type="EMBL" id="MCE8536850.1"/>
    </source>
</evidence>
<name>A0A9Q3ZLC2_9RHOB</name>
<dbReference type="AlphaFoldDB" id="A0A9Q3ZLC2"/>
<accession>A0A9Q3ZLC2</accession>
<proteinExistence type="predicted"/>